<dbReference type="Pfam" id="PF12762">
    <property type="entry name" value="DDE_Tnp_IS1595"/>
    <property type="match status" value="1"/>
</dbReference>
<evidence type="ECO:0000313" key="3">
    <source>
        <dbReference type="Proteomes" id="UP000196027"/>
    </source>
</evidence>
<name>A0A1Y0IC12_9GAMM</name>
<sequence length="286" mass="33630">MKPPDAHVESIIECSTQNQFCRHCGCNDIKKWGSANGLQRYKCKHEDCGKTFNGLTGTPLARLHNRHKWLDHLLCMLDSLPLRKVAKRIEVDLTTAFRWRHRFLKMATKTQVPTLNGVVEADETFFSESYKGKRTIHHRAPRRRGGQGNRKHKDDKISVLIVRDRRGRVHDFVFGELRKEQIHSSLKPIVESDSVFCTDGASWYKTFAEKEKIAHHRLIALDKNRIIGKEFHIQNVNNYISRLKTWMKRFNGVGTDYLENYLGWMRLFETRKRSQIEWLKLAILYK</sequence>
<protein>
    <submittedName>
        <fullName evidence="2">IS1595 family ISPna2 group transposase</fullName>
    </submittedName>
</protein>
<gene>
    <name evidence="2" type="ORF">OLMES_2961</name>
</gene>
<dbReference type="AlphaFoldDB" id="A0A1Y0IC12"/>
<proteinExistence type="predicted"/>
<dbReference type="Proteomes" id="UP000196027">
    <property type="component" value="Chromosome"/>
</dbReference>
<accession>A0A1Y0IC12</accession>
<dbReference type="SMART" id="SM01126">
    <property type="entry name" value="DDE_Tnp_IS1595"/>
    <property type="match status" value="1"/>
</dbReference>
<reference evidence="2 3" key="1">
    <citation type="submission" date="2017-05" db="EMBL/GenBank/DDBJ databases">
        <title>Genomic insights into alkan degradation activity of Oleiphilus messinensis.</title>
        <authorList>
            <person name="Kozyavkin S.A."/>
            <person name="Slesarev A.I."/>
            <person name="Golyshin P.N."/>
            <person name="Korzhenkov A."/>
            <person name="Golyshina O.N."/>
            <person name="Toshchakov S.V."/>
        </authorList>
    </citation>
    <scope>NUCLEOTIDE SEQUENCE [LARGE SCALE GENOMIC DNA]</scope>
    <source>
        <strain evidence="2 3">ME102</strain>
    </source>
</reference>
<dbReference type="InterPro" id="IPR051354">
    <property type="entry name" value="Transposase_27_IS1"/>
</dbReference>
<dbReference type="PANTHER" id="PTHR33293:SF1">
    <property type="entry name" value="INSERTION ELEMENT IS1 1 PROTEIN INSB-RELATED"/>
    <property type="match status" value="1"/>
</dbReference>
<dbReference type="PANTHER" id="PTHR33293">
    <property type="entry name" value="INSERTION ELEMENT IS1 1 PROTEIN INSB-RELATED"/>
    <property type="match status" value="1"/>
</dbReference>
<dbReference type="InterPro" id="IPR024445">
    <property type="entry name" value="Tnp_ISXO2-like"/>
</dbReference>
<dbReference type="NCBIfam" id="NF033547">
    <property type="entry name" value="transpos_IS1595"/>
    <property type="match status" value="1"/>
</dbReference>
<dbReference type="KEGG" id="ome:OLMES_2961"/>
<organism evidence="2 3">
    <name type="scientific">Oleiphilus messinensis</name>
    <dbReference type="NCBI Taxonomy" id="141451"/>
    <lineage>
        <taxon>Bacteria</taxon>
        <taxon>Pseudomonadati</taxon>
        <taxon>Pseudomonadota</taxon>
        <taxon>Gammaproteobacteria</taxon>
        <taxon>Oceanospirillales</taxon>
        <taxon>Oleiphilaceae</taxon>
        <taxon>Oleiphilus</taxon>
    </lineage>
</organism>
<keyword evidence="3" id="KW-1185">Reference proteome</keyword>
<evidence type="ECO:0000313" key="2">
    <source>
        <dbReference type="EMBL" id="ARU57005.1"/>
    </source>
</evidence>
<feature type="domain" description="ISXO2-like transposase" evidence="1">
    <location>
        <begin position="114"/>
        <end position="273"/>
    </location>
</feature>
<dbReference type="EMBL" id="CP021425">
    <property type="protein sequence ID" value="ARU57005.1"/>
    <property type="molecule type" value="Genomic_DNA"/>
</dbReference>
<evidence type="ECO:0000259" key="1">
    <source>
        <dbReference type="SMART" id="SM01126"/>
    </source>
</evidence>